<dbReference type="EMBL" id="NMOS02000003">
    <property type="protein sequence ID" value="RDH40869.1"/>
    <property type="molecule type" value="Genomic_DNA"/>
</dbReference>
<dbReference type="UniPathway" id="UPA00077">
    <property type="reaction ID" value="UER00157"/>
</dbReference>
<evidence type="ECO:0000256" key="4">
    <source>
        <dbReference type="ARBA" id="ARBA00005150"/>
    </source>
</evidence>
<dbReference type="NCBIfam" id="NF008101">
    <property type="entry name" value="PRK10846.1"/>
    <property type="match status" value="1"/>
</dbReference>
<organism evidence="26 27">
    <name type="scientific">Candidatus Aquirickettsiella gammari</name>
    <dbReference type="NCBI Taxonomy" id="2016198"/>
    <lineage>
        <taxon>Bacteria</taxon>
        <taxon>Pseudomonadati</taxon>
        <taxon>Pseudomonadota</taxon>
        <taxon>Gammaproteobacteria</taxon>
        <taxon>Legionellales</taxon>
        <taxon>Coxiellaceae</taxon>
        <taxon>Candidatus Aquirickettsiella</taxon>
    </lineage>
</organism>
<evidence type="ECO:0000259" key="24">
    <source>
        <dbReference type="Pfam" id="PF02875"/>
    </source>
</evidence>
<dbReference type="GO" id="GO:0005737">
    <property type="term" value="C:cytoplasm"/>
    <property type="evidence" value="ECO:0007669"/>
    <property type="project" value="TreeGrafter"/>
</dbReference>
<evidence type="ECO:0000256" key="23">
    <source>
        <dbReference type="PIRNR" id="PIRNR001563"/>
    </source>
</evidence>
<sequence>MITMPNERRTSTTPLQDWLAYLETCHRKSIDLGLDRITQVAKRLDVLTFACPVITVAGTNGKGSNVVLTAAILTAAGYRVATYTSPHLIHYNERIQIAGQCVSDQALCHAFTQIESLRANVSLTYFEFTTLAALWLFKQQAHLDAIILEVGLGGRLDAVNCVDADLAIISMIDLDHMEYLGDTREAIAKEKAGILRRYKPCVCGDFAIPQSILEHAQSLASPLYRQGFEFDYKMQGSSWSWQSQHHSLIDLPLPRIDLQNAATVLQAIELLSDRFSITSAAIKEGLKRVFLPGRFQCIEKNSRRIIIDVAHNPAGGRCLAKRLLHSVCAGKIHALVGMLADKDIVNTLRPLLSQVDYWYVSDLTVPRGASAQHLKQVLMSLQGMPVILEFSRPDLAFQHAYQSLQKNDSLLVFGSFHTAAAIYHHFN</sequence>
<evidence type="ECO:0000256" key="12">
    <source>
        <dbReference type="ARBA" id="ARBA00022741"/>
    </source>
</evidence>
<evidence type="ECO:0000256" key="15">
    <source>
        <dbReference type="ARBA" id="ARBA00022909"/>
    </source>
</evidence>
<comment type="pathway">
    <text evidence="4">Cofactor biosynthesis; tetrahydrofolylpolyglutamate biosynthesis.</text>
</comment>
<feature type="domain" description="Mur ligase C-terminal" evidence="24">
    <location>
        <begin position="293"/>
        <end position="416"/>
    </location>
</feature>
<comment type="caution">
    <text evidence="26">The sequence shown here is derived from an EMBL/GenBank/DDBJ whole genome shotgun (WGS) entry which is preliminary data.</text>
</comment>
<dbReference type="InterPro" id="IPR036615">
    <property type="entry name" value="Mur_ligase_C_dom_sf"/>
</dbReference>
<keyword evidence="10 23" id="KW-0436">Ligase</keyword>
<dbReference type="InterPro" id="IPR036565">
    <property type="entry name" value="Mur-like_cat_sf"/>
</dbReference>
<comment type="function">
    <text evidence="2">Functions in two distinct reactions of the de novo folate biosynthetic pathway. Catalyzes the addition of a glutamate residue to dihydropteroate (7,8-dihydropteroate or H2Pte) to form dihydrofolate (7,8-dihydrofolate monoglutamate or H2Pte-Glu). Also catalyzes successive additions of L-glutamate to tetrahydrofolate or 10-formyltetrahydrofolate or 5,10-methylenetetrahydrofolate, leading to folylpolyglutamate derivatives.</text>
</comment>
<evidence type="ECO:0000313" key="26">
    <source>
        <dbReference type="EMBL" id="RDH40869.1"/>
    </source>
</evidence>
<dbReference type="InterPro" id="IPR004101">
    <property type="entry name" value="Mur_ligase_C"/>
</dbReference>
<dbReference type="GO" id="GO:0005524">
    <property type="term" value="F:ATP binding"/>
    <property type="evidence" value="ECO:0007669"/>
    <property type="project" value="UniProtKB-KW"/>
</dbReference>
<evidence type="ECO:0000256" key="14">
    <source>
        <dbReference type="ARBA" id="ARBA00022842"/>
    </source>
</evidence>
<dbReference type="GO" id="GO:0004326">
    <property type="term" value="F:tetrahydrofolylpolyglutamate synthase activity"/>
    <property type="evidence" value="ECO:0007669"/>
    <property type="project" value="UniProtKB-EC"/>
</dbReference>
<evidence type="ECO:0000256" key="21">
    <source>
        <dbReference type="ARBA" id="ARBA00049035"/>
    </source>
</evidence>
<evidence type="ECO:0000256" key="5">
    <source>
        <dbReference type="ARBA" id="ARBA00008276"/>
    </source>
</evidence>
<evidence type="ECO:0000256" key="9">
    <source>
        <dbReference type="ARBA" id="ARBA00019357"/>
    </source>
</evidence>
<comment type="pathway">
    <text evidence="3">Cofactor biosynthesis; tetrahydrofolate biosynthesis; 7,8-dihydrofolate from 2-amino-4-hydroxy-6-hydroxymethyl-7,8-dihydropteridine diphosphate and 4-aminobenzoate: step 2/2.</text>
</comment>
<comment type="subunit">
    <text evidence="6">Monomer.</text>
</comment>
<evidence type="ECO:0000256" key="10">
    <source>
        <dbReference type="ARBA" id="ARBA00022598"/>
    </source>
</evidence>
<evidence type="ECO:0000256" key="18">
    <source>
        <dbReference type="ARBA" id="ARBA00032510"/>
    </source>
</evidence>
<evidence type="ECO:0000259" key="25">
    <source>
        <dbReference type="Pfam" id="PF08245"/>
    </source>
</evidence>
<dbReference type="InterPro" id="IPR001645">
    <property type="entry name" value="Folylpolyglutamate_synth"/>
</dbReference>
<evidence type="ECO:0000256" key="8">
    <source>
        <dbReference type="ARBA" id="ARBA00013025"/>
    </source>
</evidence>
<evidence type="ECO:0000256" key="11">
    <source>
        <dbReference type="ARBA" id="ARBA00022723"/>
    </source>
</evidence>
<protein>
    <recommendedName>
        <fullName evidence="9">Dihydrofolate synthase/folylpolyglutamate synthase</fullName>
        <ecNumber evidence="7">6.3.2.12</ecNumber>
        <ecNumber evidence="8">6.3.2.17</ecNumber>
    </recommendedName>
    <alternativeName>
        <fullName evidence="18">Folylpoly-gamma-glutamate synthetase-dihydrofolate synthetase</fullName>
    </alternativeName>
    <alternativeName>
        <fullName evidence="16">Folylpolyglutamate synthetase</fullName>
    </alternativeName>
    <alternativeName>
        <fullName evidence="17">Tetrahydrofolylpolyglutamate synthase</fullName>
    </alternativeName>
</protein>
<name>A0A370CJ31_9COXI</name>
<dbReference type="InterPro" id="IPR013221">
    <property type="entry name" value="Mur_ligase_cen"/>
</dbReference>
<dbReference type="PANTHER" id="PTHR11136">
    <property type="entry name" value="FOLYLPOLYGLUTAMATE SYNTHASE-RELATED"/>
    <property type="match status" value="1"/>
</dbReference>
<dbReference type="GO" id="GO:0046656">
    <property type="term" value="P:folic acid biosynthetic process"/>
    <property type="evidence" value="ECO:0007669"/>
    <property type="project" value="UniProtKB-KW"/>
</dbReference>
<evidence type="ECO:0000256" key="20">
    <source>
        <dbReference type="ARBA" id="ARBA00047808"/>
    </source>
</evidence>
<dbReference type="GO" id="GO:0046654">
    <property type="term" value="P:tetrahydrofolate biosynthetic process"/>
    <property type="evidence" value="ECO:0007669"/>
    <property type="project" value="UniProtKB-UniPathway"/>
</dbReference>
<reference evidence="26 27" key="2">
    <citation type="journal article" date="2018" name="J. Invertebr. Pathol.">
        <title>'Candidatus Aquirickettsiella gammari' (Gammaproteobacteria: Legionellales: Coxiellaceae): A bacterial pathogen of the freshwater crustacean Gammarus fossarum (Malacostraca: Amphipoda).</title>
        <authorList>
            <person name="Bojko J."/>
            <person name="Dunn A.M."/>
            <person name="Stebbing P.D."/>
            <person name="van Aerle R."/>
            <person name="Bacela-Spychalska K."/>
            <person name="Bean T.P."/>
            <person name="Urrutia A."/>
            <person name="Stentiford G.D."/>
        </authorList>
    </citation>
    <scope>NUCLEOTIDE SEQUENCE [LARGE SCALE GENOMIC DNA]</scope>
    <source>
        <strain evidence="26">RA15029</strain>
    </source>
</reference>
<comment type="similarity">
    <text evidence="5 23">Belongs to the folylpolyglutamate synthase family.</text>
</comment>
<comment type="catalytic activity">
    <reaction evidence="19">
        <text>(6S)-5,6,7,8-tetrahydrofolyl-(gamma-L-Glu)(n) + L-glutamate + ATP = (6S)-5,6,7,8-tetrahydrofolyl-(gamma-L-Glu)(n+1) + ADP + phosphate + H(+)</text>
        <dbReference type="Rhea" id="RHEA:10580"/>
        <dbReference type="Rhea" id="RHEA-COMP:14738"/>
        <dbReference type="Rhea" id="RHEA-COMP:14740"/>
        <dbReference type="ChEBI" id="CHEBI:15378"/>
        <dbReference type="ChEBI" id="CHEBI:29985"/>
        <dbReference type="ChEBI" id="CHEBI:30616"/>
        <dbReference type="ChEBI" id="CHEBI:43474"/>
        <dbReference type="ChEBI" id="CHEBI:141005"/>
        <dbReference type="ChEBI" id="CHEBI:456216"/>
        <dbReference type="EC" id="6.3.2.17"/>
    </reaction>
</comment>
<feature type="domain" description="Mur ligase central" evidence="25">
    <location>
        <begin position="56"/>
        <end position="200"/>
    </location>
</feature>
<gene>
    <name evidence="26" type="ORF">CFE62_001690</name>
</gene>
<dbReference type="NCBIfam" id="TIGR01499">
    <property type="entry name" value="folC"/>
    <property type="match status" value="1"/>
</dbReference>
<keyword evidence="13 23" id="KW-0067">ATP-binding</keyword>
<dbReference type="SUPFAM" id="SSF53244">
    <property type="entry name" value="MurD-like peptide ligases, peptide-binding domain"/>
    <property type="match status" value="1"/>
</dbReference>
<dbReference type="Pfam" id="PF08245">
    <property type="entry name" value="Mur_ligase_M"/>
    <property type="match status" value="1"/>
</dbReference>
<reference evidence="26 27" key="1">
    <citation type="journal article" date="2017" name="Int. J. Syst. Evol. Microbiol.">
        <title>Aquarickettsiella crustaci n. gen. n. sp. (Gammaproteobacteria: Legionellales: Coxiellaceae); a bacterial pathogen of the freshwater crustacean: Gammarus fossarum (Malacostraca: Amphipoda).</title>
        <authorList>
            <person name="Bojko J."/>
            <person name="Dunn A.M."/>
            <person name="Stebbing P.D."/>
            <person name="Van Aerle R."/>
            <person name="Bacela-Spychalska K."/>
            <person name="Bean T.P."/>
            <person name="Stentiford G.D."/>
        </authorList>
    </citation>
    <scope>NUCLEOTIDE SEQUENCE [LARGE SCALE GENOMIC DNA]</scope>
    <source>
        <strain evidence="26">RA15029</strain>
    </source>
</reference>
<dbReference type="Gene3D" id="3.40.1190.10">
    <property type="entry name" value="Mur-like, catalytic domain"/>
    <property type="match status" value="1"/>
</dbReference>
<evidence type="ECO:0000256" key="3">
    <source>
        <dbReference type="ARBA" id="ARBA00004799"/>
    </source>
</evidence>
<evidence type="ECO:0000313" key="27">
    <source>
        <dbReference type="Proteomes" id="UP000226429"/>
    </source>
</evidence>
<dbReference type="EC" id="6.3.2.12" evidence="7"/>
<dbReference type="Pfam" id="PF02875">
    <property type="entry name" value="Mur_ligase_C"/>
    <property type="match status" value="1"/>
</dbReference>
<accession>A0A370CJ31</accession>
<keyword evidence="27" id="KW-1185">Reference proteome</keyword>
<evidence type="ECO:0000256" key="6">
    <source>
        <dbReference type="ARBA" id="ARBA00011245"/>
    </source>
</evidence>
<comment type="catalytic activity">
    <reaction evidence="20">
        <text>10-formyltetrahydrofolyl-(gamma-L-Glu)(n) + L-glutamate + ATP = 10-formyltetrahydrofolyl-(gamma-L-Glu)(n+1) + ADP + phosphate + H(+)</text>
        <dbReference type="Rhea" id="RHEA:51904"/>
        <dbReference type="Rhea" id="RHEA-COMP:13088"/>
        <dbReference type="Rhea" id="RHEA-COMP:14300"/>
        <dbReference type="ChEBI" id="CHEBI:15378"/>
        <dbReference type="ChEBI" id="CHEBI:29985"/>
        <dbReference type="ChEBI" id="CHEBI:30616"/>
        <dbReference type="ChEBI" id="CHEBI:43474"/>
        <dbReference type="ChEBI" id="CHEBI:134413"/>
        <dbReference type="ChEBI" id="CHEBI:456216"/>
        <dbReference type="EC" id="6.3.2.17"/>
    </reaction>
</comment>
<keyword evidence="14" id="KW-0460">Magnesium</keyword>
<keyword evidence="12 23" id="KW-0547">Nucleotide-binding</keyword>
<evidence type="ECO:0000256" key="17">
    <source>
        <dbReference type="ARBA" id="ARBA00030592"/>
    </source>
</evidence>
<dbReference type="AlphaFoldDB" id="A0A370CJ31"/>
<evidence type="ECO:0000256" key="16">
    <source>
        <dbReference type="ARBA" id="ARBA00030048"/>
    </source>
</evidence>
<keyword evidence="11" id="KW-0479">Metal-binding</keyword>
<dbReference type="Proteomes" id="UP000226429">
    <property type="component" value="Unassembled WGS sequence"/>
</dbReference>
<evidence type="ECO:0000256" key="7">
    <source>
        <dbReference type="ARBA" id="ARBA00013023"/>
    </source>
</evidence>
<evidence type="ECO:0000256" key="2">
    <source>
        <dbReference type="ARBA" id="ARBA00002714"/>
    </source>
</evidence>
<keyword evidence="15" id="KW-0289">Folate biosynthesis</keyword>
<dbReference type="FunFam" id="3.40.1190.10:FF:000004">
    <property type="entry name" value="Dihydrofolate synthase/folylpolyglutamate synthase"/>
    <property type="match status" value="1"/>
</dbReference>
<dbReference type="Gene3D" id="3.90.190.20">
    <property type="entry name" value="Mur ligase, C-terminal domain"/>
    <property type="match status" value="1"/>
</dbReference>
<dbReference type="GO" id="GO:0046872">
    <property type="term" value="F:metal ion binding"/>
    <property type="evidence" value="ECO:0007669"/>
    <property type="project" value="UniProtKB-KW"/>
</dbReference>
<dbReference type="PANTHER" id="PTHR11136:SF0">
    <property type="entry name" value="DIHYDROFOLATE SYNTHETASE-RELATED"/>
    <property type="match status" value="1"/>
</dbReference>
<proteinExistence type="inferred from homology"/>
<evidence type="ECO:0000256" key="1">
    <source>
        <dbReference type="ARBA" id="ARBA00001946"/>
    </source>
</evidence>
<evidence type="ECO:0000256" key="13">
    <source>
        <dbReference type="ARBA" id="ARBA00022840"/>
    </source>
</evidence>
<comment type="cofactor">
    <cofactor evidence="1">
        <name>Mg(2+)</name>
        <dbReference type="ChEBI" id="CHEBI:18420"/>
    </cofactor>
</comment>
<dbReference type="GO" id="GO:0008841">
    <property type="term" value="F:dihydrofolate synthase activity"/>
    <property type="evidence" value="ECO:0007669"/>
    <property type="project" value="UniProtKB-EC"/>
</dbReference>
<dbReference type="SUPFAM" id="SSF53623">
    <property type="entry name" value="MurD-like peptide ligases, catalytic domain"/>
    <property type="match status" value="1"/>
</dbReference>
<evidence type="ECO:0000256" key="19">
    <source>
        <dbReference type="ARBA" id="ARBA00047493"/>
    </source>
</evidence>
<comment type="catalytic activity">
    <reaction evidence="21">
        <text>(6R)-5,10-methylenetetrahydrofolyl-(gamma-L-Glu)(n) + L-glutamate + ATP = (6R)-5,10-methylenetetrahydrofolyl-(gamma-L-Glu)(n+1) + ADP + phosphate + H(+)</text>
        <dbReference type="Rhea" id="RHEA:51912"/>
        <dbReference type="Rhea" id="RHEA-COMP:13257"/>
        <dbReference type="Rhea" id="RHEA-COMP:13258"/>
        <dbReference type="ChEBI" id="CHEBI:15378"/>
        <dbReference type="ChEBI" id="CHEBI:29985"/>
        <dbReference type="ChEBI" id="CHEBI:30616"/>
        <dbReference type="ChEBI" id="CHEBI:43474"/>
        <dbReference type="ChEBI" id="CHEBI:136572"/>
        <dbReference type="ChEBI" id="CHEBI:456216"/>
        <dbReference type="EC" id="6.3.2.17"/>
    </reaction>
</comment>
<comment type="catalytic activity">
    <reaction evidence="22">
        <text>7,8-dihydropteroate + L-glutamate + ATP = 7,8-dihydrofolate + ADP + phosphate + H(+)</text>
        <dbReference type="Rhea" id="RHEA:23584"/>
        <dbReference type="ChEBI" id="CHEBI:15378"/>
        <dbReference type="ChEBI" id="CHEBI:17839"/>
        <dbReference type="ChEBI" id="CHEBI:29985"/>
        <dbReference type="ChEBI" id="CHEBI:30616"/>
        <dbReference type="ChEBI" id="CHEBI:43474"/>
        <dbReference type="ChEBI" id="CHEBI:57451"/>
        <dbReference type="ChEBI" id="CHEBI:456216"/>
        <dbReference type="EC" id="6.3.2.12"/>
    </reaction>
</comment>
<evidence type="ECO:0000256" key="22">
    <source>
        <dbReference type="ARBA" id="ARBA00049161"/>
    </source>
</evidence>
<dbReference type="EC" id="6.3.2.17" evidence="8"/>
<dbReference type="PIRSF" id="PIRSF001563">
    <property type="entry name" value="Folylpolyglu_synth"/>
    <property type="match status" value="1"/>
</dbReference>